<name>A0A1G4MJI4_LACFM</name>
<dbReference type="OMA" id="KWFFDAS"/>
<dbReference type="InterPro" id="IPR027473">
    <property type="entry name" value="L-asparaginase_C"/>
</dbReference>
<dbReference type="PIRSF" id="PIRSF500176">
    <property type="entry name" value="L_ASNase"/>
    <property type="match status" value="1"/>
</dbReference>
<dbReference type="Gene3D" id="3.40.50.1170">
    <property type="entry name" value="L-asparaginase, N-terminal domain"/>
    <property type="match status" value="1"/>
</dbReference>
<dbReference type="Proteomes" id="UP000190831">
    <property type="component" value="Chromosome H"/>
</dbReference>
<dbReference type="Gene3D" id="3.40.50.40">
    <property type="match status" value="1"/>
</dbReference>
<dbReference type="SMART" id="SM00870">
    <property type="entry name" value="Asparaginase"/>
    <property type="match status" value="1"/>
</dbReference>
<evidence type="ECO:0000256" key="2">
    <source>
        <dbReference type="SAM" id="SignalP"/>
    </source>
</evidence>
<protein>
    <recommendedName>
        <fullName evidence="1">asparaginase</fullName>
        <ecNumber evidence="1">3.5.1.1</ecNumber>
    </recommendedName>
</protein>
<dbReference type="PIRSF" id="PIRSF001220">
    <property type="entry name" value="L-ASNase_gatD"/>
    <property type="match status" value="1"/>
</dbReference>
<evidence type="ECO:0000256" key="1">
    <source>
        <dbReference type="ARBA" id="ARBA00012920"/>
    </source>
</evidence>
<sequence>MRFLSLLFALFAVSLASPIALYRDLFFREYGVIKANASNSTASNYSNASNATNSTSSGVKPKLAIVVTGGYVPLTNYTSSSEVSITTLYNTTSTLNASQIYNVANTINKTLGSDKYSGVVVLSNENSVESLGFLLSVVIDNYKPVVVTSDVLPGLFVASSTGAISRGALVVQENSIYSGTVFNPQATGWGAVGTVSDSNVAWLYAPSTAQLLAPSSVIRTNYTNFTATNISSSSLPVVPVVYDGQYNSDLLATISSSIDGLVVVASGNATTSTLTSDTLPVVYASGDSSLVVPADVPAGAIAGGYLTPTKAQLLLTVALANSVSNSTLLQSVFP</sequence>
<dbReference type="OrthoDB" id="4070114at2759"/>
<feature type="signal peptide" evidence="2">
    <location>
        <begin position="1"/>
        <end position="16"/>
    </location>
</feature>
<dbReference type="Pfam" id="PF00710">
    <property type="entry name" value="Asparaginase"/>
    <property type="match status" value="1"/>
</dbReference>
<keyword evidence="5" id="KW-1185">Reference proteome</keyword>
<dbReference type="EC" id="3.5.1.1" evidence="1"/>
<dbReference type="InterPro" id="IPR006034">
    <property type="entry name" value="Asparaginase/glutaminase-like"/>
</dbReference>
<organism evidence="4 5">
    <name type="scientific">Lachancea fermentati</name>
    <name type="common">Zygosaccharomyces fermentati</name>
    <dbReference type="NCBI Taxonomy" id="4955"/>
    <lineage>
        <taxon>Eukaryota</taxon>
        <taxon>Fungi</taxon>
        <taxon>Dikarya</taxon>
        <taxon>Ascomycota</taxon>
        <taxon>Saccharomycotina</taxon>
        <taxon>Saccharomycetes</taxon>
        <taxon>Saccharomycetales</taxon>
        <taxon>Saccharomycetaceae</taxon>
        <taxon>Lachancea</taxon>
    </lineage>
</organism>
<feature type="chain" id="PRO_5009237408" description="asparaginase" evidence="2">
    <location>
        <begin position="17"/>
        <end position="334"/>
    </location>
</feature>
<evidence type="ECO:0000259" key="3">
    <source>
        <dbReference type="Pfam" id="PF00710"/>
    </source>
</evidence>
<dbReference type="InterPro" id="IPR036152">
    <property type="entry name" value="Asp/glu_Ase-like_sf"/>
</dbReference>
<evidence type="ECO:0000313" key="5">
    <source>
        <dbReference type="Proteomes" id="UP000190831"/>
    </source>
</evidence>
<feature type="domain" description="L-asparaginase N-terminal" evidence="3">
    <location>
        <begin position="81"/>
        <end position="149"/>
    </location>
</feature>
<dbReference type="InterPro" id="IPR037152">
    <property type="entry name" value="L-asparaginase_N_sf"/>
</dbReference>
<reference evidence="4 5" key="1">
    <citation type="submission" date="2016-03" db="EMBL/GenBank/DDBJ databases">
        <authorList>
            <person name="Devillers H."/>
        </authorList>
    </citation>
    <scope>NUCLEOTIDE SEQUENCE [LARGE SCALE GENOMIC DNA]</scope>
    <source>
        <strain evidence="4">CBS 6772</strain>
    </source>
</reference>
<accession>A0A1G4MJI4</accession>
<dbReference type="GO" id="GO:0009066">
    <property type="term" value="P:aspartate family amino acid metabolic process"/>
    <property type="evidence" value="ECO:0007669"/>
    <property type="project" value="UniProtKB-ARBA"/>
</dbReference>
<keyword evidence="2" id="KW-0732">Signal</keyword>
<proteinExistence type="predicted"/>
<dbReference type="EMBL" id="LT598491">
    <property type="protein sequence ID" value="SCW04022.1"/>
    <property type="molecule type" value="Genomic_DNA"/>
</dbReference>
<dbReference type="PROSITE" id="PS51732">
    <property type="entry name" value="ASN_GLN_ASE_3"/>
    <property type="match status" value="1"/>
</dbReference>
<dbReference type="SUPFAM" id="SSF53774">
    <property type="entry name" value="Glutaminase/Asparaginase"/>
    <property type="match status" value="1"/>
</dbReference>
<dbReference type="AlphaFoldDB" id="A0A1G4MJI4"/>
<gene>
    <name evidence="4" type="ORF">LAFE_0H04192G</name>
</gene>
<dbReference type="GO" id="GO:0004067">
    <property type="term" value="F:asparaginase activity"/>
    <property type="evidence" value="ECO:0007669"/>
    <property type="project" value="UniProtKB-UniRule"/>
</dbReference>
<dbReference type="STRING" id="4955.A0A1G4MJI4"/>
<evidence type="ECO:0000313" key="4">
    <source>
        <dbReference type="EMBL" id="SCW04022.1"/>
    </source>
</evidence>
<dbReference type="InterPro" id="IPR027474">
    <property type="entry name" value="L-asparaginase_N"/>
</dbReference>